<dbReference type="PANTHER" id="PTHR33991:SF1">
    <property type="entry name" value="DNA REPAIR PROTEIN RECO"/>
    <property type="match status" value="1"/>
</dbReference>
<evidence type="ECO:0000256" key="4">
    <source>
        <dbReference type="ARBA" id="ARBA00023172"/>
    </source>
</evidence>
<dbReference type="Gene3D" id="1.20.1440.120">
    <property type="entry name" value="Recombination protein O, C-terminal domain"/>
    <property type="match status" value="1"/>
</dbReference>
<dbReference type="InterPro" id="IPR022572">
    <property type="entry name" value="DNA_rep/recomb_RecO_N"/>
</dbReference>
<evidence type="ECO:0000259" key="7">
    <source>
        <dbReference type="Pfam" id="PF11967"/>
    </source>
</evidence>
<dbReference type="InterPro" id="IPR003717">
    <property type="entry name" value="RecO"/>
</dbReference>
<evidence type="ECO:0000256" key="1">
    <source>
        <dbReference type="ARBA" id="ARBA00007452"/>
    </source>
</evidence>
<dbReference type="InterPro" id="IPR037278">
    <property type="entry name" value="ARFGAP/RecO"/>
</dbReference>
<dbReference type="AlphaFoldDB" id="A0A1J5RUJ7"/>
<reference evidence="8" key="1">
    <citation type="submission" date="2016-10" db="EMBL/GenBank/DDBJ databases">
        <title>Sequence of Gallionella enrichment culture.</title>
        <authorList>
            <person name="Poehlein A."/>
            <person name="Muehling M."/>
            <person name="Daniel R."/>
        </authorList>
    </citation>
    <scope>NUCLEOTIDE SEQUENCE</scope>
</reference>
<dbReference type="GO" id="GO:0006302">
    <property type="term" value="P:double-strand break repair"/>
    <property type="evidence" value="ECO:0007669"/>
    <property type="project" value="TreeGrafter"/>
</dbReference>
<name>A0A1J5RUJ7_9ZZZZ</name>
<dbReference type="PANTHER" id="PTHR33991">
    <property type="entry name" value="DNA REPAIR PROTEIN RECO"/>
    <property type="match status" value="1"/>
</dbReference>
<organism evidence="8">
    <name type="scientific">mine drainage metagenome</name>
    <dbReference type="NCBI Taxonomy" id="410659"/>
    <lineage>
        <taxon>unclassified sequences</taxon>
        <taxon>metagenomes</taxon>
        <taxon>ecological metagenomes</taxon>
    </lineage>
</organism>
<comment type="similarity">
    <text evidence="1">Belongs to the RecO family.</text>
</comment>
<dbReference type="InterPro" id="IPR012340">
    <property type="entry name" value="NA-bd_OB-fold"/>
</dbReference>
<keyword evidence="5" id="KW-0234">DNA repair</keyword>
<sequence length="244" mass="26100">MQWTDHAFVLSARRHGEHAALLVALSRAHGKVAGLARGGQGRAGRGALQPGNQLQITWTARLDEHLGRLTWEPLTAHGALWLDDPLRLALLGAACALVEAVLPDRAPHPALFDGLAGLLAALGQAEAATLYVHWEIALLAEVGYGLDLTRCAATGVAEDLIYVSPRSGRAVCRTAGEPLRDRLLPLPAFLAERRAGQGAEVGQALDMTGYFLRRCLQAQGGRPLPQARLRLAERLGSYTGQPLK</sequence>
<proteinExistence type="inferred from homology"/>
<dbReference type="EMBL" id="MLJW01000214">
    <property type="protein sequence ID" value="OIQ93131.1"/>
    <property type="molecule type" value="Genomic_DNA"/>
</dbReference>
<dbReference type="HAMAP" id="MF_00201">
    <property type="entry name" value="RecO"/>
    <property type="match status" value="1"/>
</dbReference>
<dbReference type="Pfam" id="PF11967">
    <property type="entry name" value="RecO_N"/>
    <property type="match status" value="1"/>
</dbReference>
<dbReference type="GO" id="GO:0043590">
    <property type="term" value="C:bacterial nucleoid"/>
    <property type="evidence" value="ECO:0007669"/>
    <property type="project" value="TreeGrafter"/>
</dbReference>
<dbReference type="GO" id="GO:0006310">
    <property type="term" value="P:DNA recombination"/>
    <property type="evidence" value="ECO:0007669"/>
    <property type="project" value="UniProtKB-KW"/>
</dbReference>
<evidence type="ECO:0000256" key="2">
    <source>
        <dbReference type="ARBA" id="ARBA00021310"/>
    </source>
</evidence>
<keyword evidence="3" id="KW-0227">DNA damage</keyword>
<evidence type="ECO:0000256" key="6">
    <source>
        <dbReference type="ARBA" id="ARBA00033409"/>
    </source>
</evidence>
<feature type="domain" description="DNA replication/recombination mediator RecO N-terminal" evidence="7">
    <location>
        <begin position="1"/>
        <end position="70"/>
    </location>
</feature>
<dbReference type="NCBIfam" id="TIGR00613">
    <property type="entry name" value="reco"/>
    <property type="match status" value="1"/>
</dbReference>
<evidence type="ECO:0000256" key="3">
    <source>
        <dbReference type="ARBA" id="ARBA00022763"/>
    </source>
</evidence>
<gene>
    <name evidence="8" type="primary">recO_9</name>
    <name evidence="8" type="ORF">GALL_249410</name>
</gene>
<dbReference type="SUPFAM" id="SSF57863">
    <property type="entry name" value="ArfGap/RecO-like zinc finger"/>
    <property type="match status" value="1"/>
</dbReference>
<dbReference type="Gene3D" id="2.40.50.140">
    <property type="entry name" value="Nucleic acid-binding proteins"/>
    <property type="match status" value="1"/>
</dbReference>
<dbReference type="SUPFAM" id="SSF50249">
    <property type="entry name" value="Nucleic acid-binding proteins"/>
    <property type="match status" value="1"/>
</dbReference>
<accession>A0A1J5RUJ7</accession>
<dbReference type="Pfam" id="PF02565">
    <property type="entry name" value="RecO_C"/>
    <property type="match status" value="1"/>
</dbReference>
<evidence type="ECO:0000313" key="8">
    <source>
        <dbReference type="EMBL" id="OIQ93131.1"/>
    </source>
</evidence>
<dbReference type="InterPro" id="IPR042242">
    <property type="entry name" value="RecO_C"/>
</dbReference>
<keyword evidence="4" id="KW-0233">DNA recombination</keyword>
<evidence type="ECO:0000256" key="5">
    <source>
        <dbReference type="ARBA" id="ARBA00023204"/>
    </source>
</evidence>
<protein>
    <recommendedName>
        <fullName evidence="2">DNA repair protein RecO</fullName>
    </recommendedName>
    <alternativeName>
        <fullName evidence="6">Recombination protein O</fullName>
    </alternativeName>
</protein>
<comment type="caution">
    <text evidence="8">The sequence shown here is derived from an EMBL/GenBank/DDBJ whole genome shotgun (WGS) entry which is preliminary data.</text>
</comment>